<dbReference type="Pfam" id="PF00535">
    <property type="entry name" value="Glycos_transf_2"/>
    <property type="match status" value="1"/>
</dbReference>
<evidence type="ECO:0000259" key="1">
    <source>
        <dbReference type="Pfam" id="PF00535"/>
    </source>
</evidence>
<dbReference type="Gene3D" id="3.90.550.10">
    <property type="entry name" value="Spore Coat Polysaccharide Biosynthesis Protein SpsA, Chain A"/>
    <property type="match status" value="1"/>
</dbReference>
<name>K5YSN2_9BACT</name>
<organism evidence="2 3">
    <name type="scientific">Parabacteroides merdae CL03T12C32</name>
    <dbReference type="NCBI Taxonomy" id="999420"/>
    <lineage>
        <taxon>Bacteria</taxon>
        <taxon>Pseudomonadati</taxon>
        <taxon>Bacteroidota</taxon>
        <taxon>Bacteroidia</taxon>
        <taxon>Bacteroidales</taxon>
        <taxon>Tannerellaceae</taxon>
        <taxon>Parabacteroides</taxon>
    </lineage>
</organism>
<dbReference type="InterPro" id="IPR029044">
    <property type="entry name" value="Nucleotide-diphossugar_trans"/>
</dbReference>
<comment type="caution">
    <text evidence="2">The sequence shown here is derived from an EMBL/GenBank/DDBJ whole genome shotgun (WGS) entry which is preliminary data.</text>
</comment>
<dbReference type="HOGENOM" id="CLU_025996_25_4_10"/>
<sequence>MTQNTNSMDEIISIIVPIYNAEKFLASCIDSILSQTFKNFELLLIDDGSQDSSLSICQRYQQNDNRITVFHKSNEGVTAARKYGVEKAKGEYICFVDADDIIPKNSLALLYKEHDNADMIIGNFIEVMPHCSKKNKLYTPQVGRLNGIDYIGLQLENKLYHAPWGKIIRRDCFNDDIFTTPRDIFRGEDLIMNIKLGLNIEDIKIVNTIVYHYMIRASSCMQSRKPTLEYEKMFDRFLMQILKRNKLEIKLKKSILSQRIDALTGLLTEKIYLDKNDTFVKMIYSQLKISSFDMRQILLKTCLSHPSIFNILYRVYRKLSSITT</sequence>
<dbReference type="PATRIC" id="fig|999420.3.peg.16"/>
<dbReference type="SUPFAM" id="SSF53448">
    <property type="entry name" value="Nucleotide-diphospho-sugar transferases"/>
    <property type="match status" value="1"/>
</dbReference>
<reference evidence="2 3" key="1">
    <citation type="submission" date="2012-02" db="EMBL/GenBank/DDBJ databases">
        <title>The Genome Sequence of Parabacteroides merdae CL03T12C32.</title>
        <authorList>
            <consortium name="The Broad Institute Genome Sequencing Platform"/>
            <person name="Earl A."/>
            <person name="Ward D."/>
            <person name="Feldgarden M."/>
            <person name="Gevers D."/>
            <person name="Zitomersky N.L."/>
            <person name="Coyne M.J."/>
            <person name="Comstock L.E."/>
            <person name="Young S.K."/>
            <person name="Zeng Q."/>
            <person name="Gargeya S."/>
            <person name="Fitzgerald M."/>
            <person name="Haas B."/>
            <person name="Abouelleil A."/>
            <person name="Alvarado L."/>
            <person name="Arachchi H.M."/>
            <person name="Berlin A."/>
            <person name="Chapman S.B."/>
            <person name="Gearin G."/>
            <person name="Goldberg J."/>
            <person name="Griggs A."/>
            <person name="Gujja S."/>
            <person name="Hansen M."/>
            <person name="Heiman D."/>
            <person name="Howarth C."/>
            <person name="Larimer J."/>
            <person name="Lui A."/>
            <person name="MacDonald P.J.P."/>
            <person name="McCowen C."/>
            <person name="Montmayeur A."/>
            <person name="Murphy C."/>
            <person name="Neiman D."/>
            <person name="Pearson M."/>
            <person name="Priest M."/>
            <person name="Roberts A."/>
            <person name="Saif S."/>
            <person name="Shea T."/>
            <person name="Sisk P."/>
            <person name="Stolte C."/>
            <person name="Sykes S."/>
            <person name="Wortman J."/>
            <person name="Nusbaum C."/>
            <person name="Birren B."/>
        </authorList>
    </citation>
    <scope>NUCLEOTIDE SEQUENCE [LARGE SCALE GENOMIC DNA]</scope>
    <source>
        <strain evidence="2 3">CL03T12C32</strain>
    </source>
</reference>
<dbReference type="GO" id="GO:0016758">
    <property type="term" value="F:hexosyltransferase activity"/>
    <property type="evidence" value="ECO:0007669"/>
    <property type="project" value="UniProtKB-ARBA"/>
</dbReference>
<evidence type="ECO:0000313" key="3">
    <source>
        <dbReference type="Proteomes" id="UP000006271"/>
    </source>
</evidence>
<dbReference type="PANTHER" id="PTHR22916:SF3">
    <property type="entry name" value="UDP-GLCNAC:BETAGAL BETA-1,3-N-ACETYLGLUCOSAMINYLTRANSFERASE-LIKE PROTEIN 1"/>
    <property type="match status" value="1"/>
</dbReference>
<dbReference type="PANTHER" id="PTHR22916">
    <property type="entry name" value="GLYCOSYLTRANSFERASE"/>
    <property type="match status" value="1"/>
</dbReference>
<accession>K5YSN2</accession>
<dbReference type="InterPro" id="IPR001173">
    <property type="entry name" value="Glyco_trans_2-like"/>
</dbReference>
<evidence type="ECO:0000313" key="2">
    <source>
        <dbReference type="EMBL" id="EKN17177.1"/>
    </source>
</evidence>
<feature type="domain" description="Glycosyltransferase 2-like" evidence="1">
    <location>
        <begin position="13"/>
        <end position="173"/>
    </location>
</feature>
<dbReference type="EMBL" id="AGZQ01000001">
    <property type="protein sequence ID" value="EKN17177.1"/>
    <property type="molecule type" value="Genomic_DNA"/>
</dbReference>
<proteinExistence type="predicted"/>
<dbReference type="Proteomes" id="UP000006271">
    <property type="component" value="Unassembled WGS sequence"/>
</dbReference>
<dbReference type="CDD" id="cd00761">
    <property type="entry name" value="Glyco_tranf_GTA_type"/>
    <property type="match status" value="1"/>
</dbReference>
<gene>
    <name evidence="2" type="ORF">HMPREF1060_00014</name>
</gene>
<protein>
    <recommendedName>
        <fullName evidence="1">Glycosyltransferase 2-like domain-containing protein</fullName>
    </recommendedName>
</protein>
<dbReference type="AlphaFoldDB" id="K5YSN2"/>